<dbReference type="AlphaFoldDB" id="A0AAD1XCY4"/>
<name>A0AAD1XCY4_EUPCR</name>
<evidence type="ECO:0000313" key="1">
    <source>
        <dbReference type="EMBL" id="CAI2367243.1"/>
    </source>
</evidence>
<reference evidence="1" key="1">
    <citation type="submission" date="2023-07" db="EMBL/GenBank/DDBJ databases">
        <authorList>
            <consortium name="AG Swart"/>
            <person name="Singh M."/>
            <person name="Singh A."/>
            <person name="Seah K."/>
            <person name="Emmerich C."/>
        </authorList>
    </citation>
    <scope>NUCLEOTIDE SEQUENCE</scope>
    <source>
        <strain evidence="1">DP1</strain>
    </source>
</reference>
<proteinExistence type="predicted"/>
<comment type="caution">
    <text evidence="1">The sequence shown here is derived from an EMBL/GenBank/DDBJ whole genome shotgun (WGS) entry which is preliminary data.</text>
</comment>
<dbReference type="Proteomes" id="UP001295684">
    <property type="component" value="Unassembled WGS sequence"/>
</dbReference>
<protein>
    <submittedName>
        <fullName evidence="1">Uncharacterized protein</fullName>
    </submittedName>
</protein>
<organism evidence="1 2">
    <name type="scientific">Euplotes crassus</name>
    <dbReference type="NCBI Taxonomy" id="5936"/>
    <lineage>
        <taxon>Eukaryota</taxon>
        <taxon>Sar</taxon>
        <taxon>Alveolata</taxon>
        <taxon>Ciliophora</taxon>
        <taxon>Intramacronucleata</taxon>
        <taxon>Spirotrichea</taxon>
        <taxon>Hypotrichia</taxon>
        <taxon>Euplotida</taxon>
        <taxon>Euplotidae</taxon>
        <taxon>Moneuplotes</taxon>
    </lineage>
</organism>
<accession>A0AAD1XCY4</accession>
<keyword evidence="2" id="KW-1185">Reference proteome</keyword>
<gene>
    <name evidence="1" type="ORF">ECRASSUSDP1_LOCUS8523</name>
</gene>
<sequence>MIYTCELISQTSFDQTLIGLHKVQYESLRVRKLVSEEPLIIEILKRSLLSTYLTKVRSRSCWYGERSNCSLNKKIHAVQYEKIPEMESTSLSGVSNKGEGGQLPDADLVVIEISSLICTEKDL</sequence>
<dbReference type="EMBL" id="CAMPGE010008343">
    <property type="protein sequence ID" value="CAI2367243.1"/>
    <property type="molecule type" value="Genomic_DNA"/>
</dbReference>
<evidence type="ECO:0000313" key="2">
    <source>
        <dbReference type="Proteomes" id="UP001295684"/>
    </source>
</evidence>